<keyword evidence="2" id="KW-0378">Hydrolase</keyword>
<dbReference type="AlphaFoldDB" id="A0A372JC87"/>
<gene>
    <name evidence="4" type="ORF">DZF91_32910</name>
</gene>
<accession>A0A372JC87</accession>
<dbReference type="Pfam" id="PF03061">
    <property type="entry name" value="4HBT"/>
    <property type="match status" value="1"/>
</dbReference>
<name>A0A372JC87_9ACTN</name>
<feature type="domain" description="Thioesterase" evidence="3">
    <location>
        <begin position="55"/>
        <end position="133"/>
    </location>
</feature>
<dbReference type="Gene3D" id="3.10.129.10">
    <property type="entry name" value="Hotdog Thioesterase"/>
    <property type="match status" value="1"/>
</dbReference>
<proteinExistence type="inferred from homology"/>
<evidence type="ECO:0000256" key="2">
    <source>
        <dbReference type="ARBA" id="ARBA00022801"/>
    </source>
</evidence>
<dbReference type="NCBIfam" id="TIGR00369">
    <property type="entry name" value="unchar_dom_1"/>
    <property type="match status" value="1"/>
</dbReference>
<dbReference type="CDD" id="cd03443">
    <property type="entry name" value="PaaI_thioesterase"/>
    <property type="match status" value="1"/>
</dbReference>
<dbReference type="SUPFAM" id="SSF54637">
    <property type="entry name" value="Thioesterase/thiol ester dehydrase-isomerase"/>
    <property type="match status" value="1"/>
</dbReference>
<comment type="caution">
    <text evidence="4">The sequence shown here is derived from an EMBL/GenBank/DDBJ whole genome shotgun (WGS) entry which is preliminary data.</text>
</comment>
<evidence type="ECO:0000313" key="5">
    <source>
        <dbReference type="Proteomes" id="UP000261811"/>
    </source>
</evidence>
<keyword evidence="5" id="KW-1185">Reference proteome</keyword>
<comment type="similarity">
    <text evidence="1">Belongs to the thioesterase PaaI family.</text>
</comment>
<dbReference type="Proteomes" id="UP000261811">
    <property type="component" value="Unassembled WGS sequence"/>
</dbReference>
<dbReference type="InterPro" id="IPR029069">
    <property type="entry name" value="HotDog_dom_sf"/>
</dbReference>
<dbReference type="GO" id="GO:0047617">
    <property type="term" value="F:fatty acyl-CoA hydrolase activity"/>
    <property type="evidence" value="ECO:0007669"/>
    <property type="project" value="InterPro"/>
</dbReference>
<sequence>MWDELSGAELIRAIADGRFPHLSTVDDHLGQRITGAEPGRIGLGWSPREELCNPGGTVHGGYVAMILDNACCLAGASTCERFMPMLTLNLNVEYLRPVQAGETYTVTGTCVHPGRTRMVSNAAITDSEGRLVAQASASVLPNKAFAR</sequence>
<dbReference type="InterPro" id="IPR003736">
    <property type="entry name" value="PAAI_dom"/>
</dbReference>
<protein>
    <submittedName>
        <fullName evidence="4">PaaI family thioesterase</fullName>
    </submittedName>
</protein>
<evidence type="ECO:0000256" key="1">
    <source>
        <dbReference type="ARBA" id="ARBA00008324"/>
    </source>
</evidence>
<dbReference type="InterPro" id="IPR006683">
    <property type="entry name" value="Thioestr_dom"/>
</dbReference>
<evidence type="ECO:0000313" key="4">
    <source>
        <dbReference type="EMBL" id="RFU37436.1"/>
    </source>
</evidence>
<dbReference type="PANTHER" id="PTHR21660:SF1">
    <property type="entry name" value="ACYL-COENZYME A THIOESTERASE 13"/>
    <property type="match status" value="1"/>
</dbReference>
<dbReference type="PANTHER" id="PTHR21660">
    <property type="entry name" value="THIOESTERASE SUPERFAMILY MEMBER-RELATED"/>
    <property type="match status" value="1"/>
</dbReference>
<reference evidence="4 5" key="1">
    <citation type="submission" date="2018-08" db="EMBL/GenBank/DDBJ databases">
        <title>Actinomadura jelena sp. nov., a novel Actinomycete isolated from soil in Chad.</title>
        <authorList>
            <person name="Shi L."/>
        </authorList>
    </citation>
    <scope>NUCLEOTIDE SEQUENCE [LARGE SCALE GENOMIC DNA]</scope>
    <source>
        <strain evidence="4 5">NEAU-G17</strain>
    </source>
</reference>
<dbReference type="InterPro" id="IPR039298">
    <property type="entry name" value="ACOT13"/>
</dbReference>
<dbReference type="OrthoDB" id="9813282at2"/>
<evidence type="ECO:0000259" key="3">
    <source>
        <dbReference type="Pfam" id="PF03061"/>
    </source>
</evidence>
<organism evidence="4 5">
    <name type="scientific">Actinomadura logoneensis</name>
    <dbReference type="NCBI Taxonomy" id="2293572"/>
    <lineage>
        <taxon>Bacteria</taxon>
        <taxon>Bacillati</taxon>
        <taxon>Actinomycetota</taxon>
        <taxon>Actinomycetes</taxon>
        <taxon>Streptosporangiales</taxon>
        <taxon>Thermomonosporaceae</taxon>
        <taxon>Actinomadura</taxon>
    </lineage>
</organism>
<dbReference type="EMBL" id="QURH01000970">
    <property type="protein sequence ID" value="RFU37436.1"/>
    <property type="molecule type" value="Genomic_DNA"/>
</dbReference>